<feature type="region of interest" description="Disordered" evidence="4">
    <location>
        <begin position="243"/>
        <end position="333"/>
    </location>
</feature>
<dbReference type="Pfam" id="PF24476">
    <property type="entry name" value="DUF7580"/>
    <property type="match status" value="1"/>
</dbReference>
<dbReference type="Proteomes" id="UP001305647">
    <property type="component" value="Unassembled WGS sequence"/>
</dbReference>
<dbReference type="InterPro" id="IPR023827">
    <property type="entry name" value="Peptidase_S8_Asp-AS"/>
</dbReference>
<dbReference type="EMBL" id="MU863632">
    <property type="protein sequence ID" value="KAK4102094.1"/>
    <property type="molecule type" value="Genomic_DNA"/>
</dbReference>
<name>A0AAN6Q4H3_9PEZI</name>
<comment type="caution">
    <text evidence="3">Lacks conserved residue(s) required for the propagation of feature annotation.</text>
</comment>
<proteinExistence type="inferred from homology"/>
<accession>A0AAN6Q4H3</accession>
<evidence type="ECO:0000256" key="2">
    <source>
        <dbReference type="ARBA" id="ARBA00022801"/>
    </source>
</evidence>
<dbReference type="PROSITE" id="PS51892">
    <property type="entry name" value="SUBTILASE"/>
    <property type="match status" value="1"/>
</dbReference>
<dbReference type="CDD" id="cd00306">
    <property type="entry name" value="Peptidases_S8_S53"/>
    <property type="match status" value="1"/>
</dbReference>
<dbReference type="PANTHER" id="PTHR43399">
    <property type="entry name" value="SUBTILISIN-RELATED"/>
    <property type="match status" value="1"/>
</dbReference>
<dbReference type="InterPro" id="IPR051048">
    <property type="entry name" value="Peptidase_S8/S53_subtilisin"/>
</dbReference>
<dbReference type="InterPro" id="IPR000209">
    <property type="entry name" value="Peptidase_S8/S53_dom"/>
</dbReference>
<reference evidence="7" key="1">
    <citation type="journal article" date="2023" name="Mol. Phylogenet. Evol.">
        <title>Genome-scale phylogeny and comparative genomics of the fungal order Sordariales.</title>
        <authorList>
            <person name="Hensen N."/>
            <person name="Bonometti L."/>
            <person name="Westerberg I."/>
            <person name="Brannstrom I.O."/>
            <person name="Guillou S."/>
            <person name="Cros-Aarteil S."/>
            <person name="Calhoun S."/>
            <person name="Haridas S."/>
            <person name="Kuo A."/>
            <person name="Mondo S."/>
            <person name="Pangilinan J."/>
            <person name="Riley R."/>
            <person name="LaButti K."/>
            <person name="Andreopoulos B."/>
            <person name="Lipzen A."/>
            <person name="Chen C."/>
            <person name="Yan M."/>
            <person name="Daum C."/>
            <person name="Ng V."/>
            <person name="Clum A."/>
            <person name="Steindorff A."/>
            <person name="Ohm R.A."/>
            <person name="Martin F."/>
            <person name="Silar P."/>
            <person name="Natvig D.O."/>
            <person name="Lalanne C."/>
            <person name="Gautier V."/>
            <person name="Ament-Velasquez S.L."/>
            <person name="Kruys A."/>
            <person name="Hutchinson M.I."/>
            <person name="Powell A.J."/>
            <person name="Barry K."/>
            <person name="Miller A.N."/>
            <person name="Grigoriev I.V."/>
            <person name="Debuchy R."/>
            <person name="Gladieux P."/>
            <person name="Hiltunen Thoren M."/>
            <person name="Johannesson H."/>
        </authorList>
    </citation>
    <scope>NUCLEOTIDE SEQUENCE</scope>
    <source>
        <strain evidence="7">CBS 757.83</strain>
    </source>
</reference>
<comment type="caution">
    <text evidence="7">The sequence shown here is derived from an EMBL/GenBank/DDBJ whole genome shotgun (WGS) entry which is preliminary data.</text>
</comment>
<dbReference type="PANTHER" id="PTHR43399:SF4">
    <property type="entry name" value="CELL WALL-ASSOCIATED PROTEASE"/>
    <property type="match status" value="1"/>
</dbReference>
<gene>
    <name evidence="7" type="ORF">N658DRAFT_515359</name>
</gene>
<feature type="domain" description="DUF7580" evidence="6">
    <location>
        <begin position="3"/>
        <end position="243"/>
    </location>
</feature>
<evidence type="ECO:0000313" key="7">
    <source>
        <dbReference type="EMBL" id="KAK4102094.1"/>
    </source>
</evidence>
<dbReference type="SUPFAM" id="SSF52743">
    <property type="entry name" value="Subtilisin-like"/>
    <property type="match status" value="1"/>
</dbReference>
<dbReference type="InterPro" id="IPR056002">
    <property type="entry name" value="DUF7580"/>
</dbReference>
<feature type="compositionally biased region" description="Polar residues" evidence="4">
    <location>
        <begin position="322"/>
        <end position="331"/>
    </location>
</feature>
<evidence type="ECO:0000313" key="8">
    <source>
        <dbReference type="Proteomes" id="UP001305647"/>
    </source>
</evidence>
<reference evidence="7" key="2">
    <citation type="submission" date="2023-05" db="EMBL/GenBank/DDBJ databases">
        <authorList>
            <consortium name="Lawrence Berkeley National Laboratory"/>
            <person name="Steindorff A."/>
            <person name="Hensen N."/>
            <person name="Bonometti L."/>
            <person name="Westerberg I."/>
            <person name="Brannstrom I.O."/>
            <person name="Guillou S."/>
            <person name="Cros-Aarteil S."/>
            <person name="Calhoun S."/>
            <person name="Haridas S."/>
            <person name="Kuo A."/>
            <person name="Mondo S."/>
            <person name="Pangilinan J."/>
            <person name="Riley R."/>
            <person name="Labutti K."/>
            <person name="Andreopoulos B."/>
            <person name="Lipzen A."/>
            <person name="Chen C."/>
            <person name="Yanf M."/>
            <person name="Daum C."/>
            <person name="Ng V."/>
            <person name="Clum A."/>
            <person name="Ohm R."/>
            <person name="Martin F."/>
            <person name="Silar P."/>
            <person name="Natvig D."/>
            <person name="Lalanne C."/>
            <person name="Gautier V."/>
            <person name="Ament-Velasquez S.L."/>
            <person name="Kruys A."/>
            <person name="Hutchinson M.I."/>
            <person name="Powell A.J."/>
            <person name="Barry K."/>
            <person name="Miller A.N."/>
            <person name="Grigoriev I.V."/>
            <person name="Debuchy R."/>
            <person name="Gladieux P."/>
            <person name="Thoren M.H."/>
            <person name="Johannesson H."/>
        </authorList>
    </citation>
    <scope>NUCLEOTIDE SEQUENCE</scope>
    <source>
        <strain evidence="7">CBS 757.83</strain>
    </source>
</reference>
<evidence type="ECO:0000259" key="6">
    <source>
        <dbReference type="Pfam" id="PF24476"/>
    </source>
</evidence>
<evidence type="ECO:0000259" key="5">
    <source>
        <dbReference type="Pfam" id="PF00082"/>
    </source>
</evidence>
<keyword evidence="8" id="KW-1185">Reference proteome</keyword>
<evidence type="ECO:0000256" key="4">
    <source>
        <dbReference type="SAM" id="MobiDB-lite"/>
    </source>
</evidence>
<dbReference type="GO" id="GO:0004252">
    <property type="term" value="F:serine-type endopeptidase activity"/>
    <property type="evidence" value="ECO:0007669"/>
    <property type="project" value="InterPro"/>
</dbReference>
<dbReference type="InterPro" id="IPR036852">
    <property type="entry name" value="Peptidase_S8/S53_dom_sf"/>
</dbReference>
<dbReference type="Gene3D" id="3.40.50.200">
    <property type="entry name" value="Peptidase S8/S53 domain"/>
    <property type="match status" value="1"/>
</dbReference>
<dbReference type="Pfam" id="PF00082">
    <property type="entry name" value="Peptidase_S8"/>
    <property type="match status" value="1"/>
</dbReference>
<keyword evidence="2" id="KW-0378">Hydrolase</keyword>
<dbReference type="GO" id="GO:0006508">
    <property type="term" value="P:proteolysis"/>
    <property type="evidence" value="ECO:0007669"/>
    <property type="project" value="InterPro"/>
</dbReference>
<sequence>MAAIQNICADLSPSTVRDKALVVLIEQCGLFGGWTTSQTETPAPPKETLDQLISNGVFKPLSLGTLASGSFPMRYKPQEKRALAVQLGHCLMDFFDSDLSSKRIYFLNASSQCSRSGTLYLSFDSGSPAPEEPHIFRVGHPALLSFAKLLLEIDFGESIPLDISPSYDKTNRATWAELCDMVDQLEEEREDSYIQAIRGCLMVHNQISKALRLTGADSKAAELTIRKELYMAVVRKLEDGLAESMPRSQLKRQRSESPEPVAQRKSNTRTITGERDSALFGRSHTLQDSPHRLSARPPSIAWDRPSSAGFIRPGPIPRNQRHTTPSPSSSGLFDDCTPDAYPPDICAYADNFMNTHRGIYEEVIQATTAMPRVKVAVLDTGLDVGHPSIQANIERIRDVKSWLPANRATKGGDTCGHGTHVTGLLLDMAPDCDVYVAQVADNDLVPPHQIAKAIDHAVTAWQVDIISMSFGFLDEREQGCGELRDAILQAHASGVLMFAAASNVGAHGMAPAFPARLSNVFCIYSGDGMVSLDQAQVGDIFRYTNRGGSRGSLAPLRVPESASGRCQKVQRV</sequence>
<feature type="domain" description="Peptidase S8/S53" evidence="5">
    <location>
        <begin position="373"/>
        <end position="527"/>
    </location>
</feature>
<evidence type="ECO:0000256" key="1">
    <source>
        <dbReference type="ARBA" id="ARBA00011073"/>
    </source>
</evidence>
<protein>
    <submittedName>
        <fullName evidence="7">Subtilisin-like protein</fullName>
    </submittedName>
</protein>
<organism evidence="7 8">
    <name type="scientific">Parathielavia hyrcaniae</name>
    <dbReference type="NCBI Taxonomy" id="113614"/>
    <lineage>
        <taxon>Eukaryota</taxon>
        <taxon>Fungi</taxon>
        <taxon>Dikarya</taxon>
        <taxon>Ascomycota</taxon>
        <taxon>Pezizomycotina</taxon>
        <taxon>Sordariomycetes</taxon>
        <taxon>Sordariomycetidae</taxon>
        <taxon>Sordariales</taxon>
        <taxon>Chaetomiaceae</taxon>
        <taxon>Parathielavia</taxon>
    </lineage>
</organism>
<evidence type="ECO:0000256" key="3">
    <source>
        <dbReference type="PROSITE-ProRule" id="PRU01240"/>
    </source>
</evidence>
<comment type="similarity">
    <text evidence="1 3">Belongs to the peptidase S8 family.</text>
</comment>
<dbReference type="PROSITE" id="PS00136">
    <property type="entry name" value="SUBTILASE_ASP"/>
    <property type="match status" value="1"/>
</dbReference>
<dbReference type="AlphaFoldDB" id="A0AAN6Q4H3"/>